<evidence type="ECO:0000313" key="2">
    <source>
        <dbReference type="Proteomes" id="UP000712600"/>
    </source>
</evidence>
<dbReference type="AlphaFoldDB" id="A0A8S9MS41"/>
<accession>A0A8S9MS41</accession>
<name>A0A8S9MS41_BRACR</name>
<gene>
    <name evidence="1" type="ORF">F2Q69_00054895</name>
</gene>
<comment type="caution">
    <text evidence="1">The sequence shown here is derived from an EMBL/GenBank/DDBJ whole genome shotgun (WGS) entry which is preliminary data.</text>
</comment>
<proteinExistence type="predicted"/>
<organism evidence="1 2">
    <name type="scientific">Brassica cretica</name>
    <name type="common">Mustard</name>
    <dbReference type="NCBI Taxonomy" id="69181"/>
    <lineage>
        <taxon>Eukaryota</taxon>
        <taxon>Viridiplantae</taxon>
        <taxon>Streptophyta</taxon>
        <taxon>Embryophyta</taxon>
        <taxon>Tracheophyta</taxon>
        <taxon>Spermatophyta</taxon>
        <taxon>Magnoliopsida</taxon>
        <taxon>eudicotyledons</taxon>
        <taxon>Gunneridae</taxon>
        <taxon>Pentapetalae</taxon>
        <taxon>rosids</taxon>
        <taxon>malvids</taxon>
        <taxon>Brassicales</taxon>
        <taxon>Brassicaceae</taxon>
        <taxon>Brassiceae</taxon>
        <taxon>Brassica</taxon>
    </lineage>
</organism>
<protein>
    <submittedName>
        <fullName evidence="1">Uncharacterized protein</fullName>
    </submittedName>
</protein>
<dbReference type="EMBL" id="QGKX02002183">
    <property type="protein sequence ID" value="KAF3486131.1"/>
    <property type="molecule type" value="Genomic_DNA"/>
</dbReference>
<evidence type="ECO:0000313" key="1">
    <source>
        <dbReference type="EMBL" id="KAF3486131.1"/>
    </source>
</evidence>
<sequence length="282" mass="32337">MVLRELWPKYGPEFESCWPLGAKFNIWVLPASGDRSVLRTLAASLDPFRWEQGYTGFFKKKKKIVLDWTVIRTKSITRKSSKPINNIIPEGRRSTPLAPRKFSKFQQRKHITRVSRFNLDPWPLAPATRFLAGAGHLRLVYLSPSLFTSCFIVLSACNRFDFFGYLEEGGPDRRYDEDESFKSSPCCYPRSIPSFGPSSSDESRGFSRRRKALVFGFISCRTSFWRLCPSLSTVYGASFSTDELNLFVFGEARVPPTTVCCSSSSKRRQILQYHESRSESNR</sequence>
<reference evidence="1" key="1">
    <citation type="submission" date="2019-12" db="EMBL/GenBank/DDBJ databases">
        <title>Genome sequencing and annotation of Brassica cretica.</title>
        <authorList>
            <person name="Studholme D.J."/>
            <person name="Sarris P."/>
        </authorList>
    </citation>
    <scope>NUCLEOTIDE SEQUENCE</scope>
    <source>
        <strain evidence="1">PFS-109/04</strain>
        <tissue evidence="1">Leaf</tissue>
    </source>
</reference>
<dbReference type="Proteomes" id="UP000712600">
    <property type="component" value="Unassembled WGS sequence"/>
</dbReference>